<feature type="region of interest" description="Disordered" evidence="1">
    <location>
        <begin position="1"/>
        <end position="20"/>
    </location>
</feature>
<proteinExistence type="predicted"/>
<feature type="compositionally biased region" description="Basic and acidic residues" evidence="1">
    <location>
        <begin position="7"/>
        <end position="20"/>
    </location>
</feature>
<protein>
    <submittedName>
        <fullName evidence="2">Uncharacterized protein</fullName>
    </submittedName>
</protein>
<dbReference type="RefSeq" id="WP_212818718.1">
    <property type="nucleotide sequence ID" value="NZ_AP023359.1"/>
</dbReference>
<evidence type="ECO:0000313" key="2">
    <source>
        <dbReference type="EMBL" id="BCJ69438.1"/>
    </source>
</evidence>
<name>A0A810NC56_9ACTN</name>
<dbReference type="Proteomes" id="UP000680866">
    <property type="component" value="Chromosome"/>
</dbReference>
<dbReference type="AlphaFoldDB" id="A0A810NC56"/>
<reference evidence="2" key="1">
    <citation type="submission" date="2020-08" db="EMBL/GenBank/DDBJ databases">
        <title>Whole genome shotgun sequence of Polymorphospora rubra NBRC 101157.</title>
        <authorList>
            <person name="Komaki H."/>
            <person name="Tamura T."/>
        </authorList>
    </citation>
    <scope>NUCLEOTIDE SEQUENCE</scope>
    <source>
        <strain evidence="2">NBRC 101157</strain>
    </source>
</reference>
<dbReference type="KEGG" id="pry:Prubr_64590"/>
<gene>
    <name evidence="2" type="ORF">Prubr_64590</name>
</gene>
<accession>A0A810NC56</accession>
<dbReference type="EMBL" id="AP023359">
    <property type="protein sequence ID" value="BCJ69438.1"/>
    <property type="molecule type" value="Genomic_DNA"/>
</dbReference>
<dbReference type="Pfam" id="PF14430">
    <property type="entry name" value="Imm1"/>
    <property type="match status" value="1"/>
</dbReference>
<dbReference type="InterPro" id="IPR025680">
    <property type="entry name" value="DddI"/>
</dbReference>
<organism evidence="2 3">
    <name type="scientific">Polymorphospora rubra</name>
    <dbReference type="NCBI Taxonomy" id="338584"/>
    <lineage>
        <taxon>Bacteria</taxon>
        <taxon>Bacillati</taxon>
        <taxon>Actinomycetota</taxon>
        <taxon>Actinomycetes</taxon>
        <taxon>Micromonosporales</taxon>
        <taxon>Micromonosporaceae</taxon>
        <taxon>Polymorphospora</taxon>
    </lineage>
</organism>
<evidence type="ECO:0000256" key="1">
    <source>
        <dbReference type="SAM" id="MobiDB-lite"/>
    </source>
</evidence>
<keyword evidence="3" id="KW-1185">Reference proteome</keyword>
<evidence type="ECO:0000313" key="3">
    <source>
        <dbReference type="Proteomes" id="UP000680866"/>
    </source>
</evidence>
<sequence>MRVYLRWHPDRELDGQDPRIHPTTARQAARDFLAADRQRPGHIDWQPMTEQV</sequence>